<keyword evidence="2" id="KW-0479">Metal-binding</keyword>
<dbReference type="RefSeq" id="WP_205459324.1">
    <property type="nucleotide sequence ID" value="NZ_JAFHKK010000017.1"/>
</dbReference>
<feature type="chain" id="PRO_5046463940" evidence="4">
    <location>
        <begin position="17"/>
        <end position="114"/>
    </location>
</feature>
<evidence type="ECO:0000256" key="3">
    <source>
        <dbReference type="ARBA" id="ARBA00023004"/>
    </source>
</evidence>
<name>A0ABS2WT54_9BACT</name>
<evidence type="ECO:0000256" key="2">
    <source>
        <dbReference type="ARBA" id="ARBA00022723"/>
    </source>
</evidence>
<dbReference type="InterPro" id="IPR036909">
    <property type="entry name" value="Cyt_c-like_dom_sf"/>
</dbReference>
<proteinExistence type="predicted"/>
<evidence type="ECO:0000256" key="1">
    <source>
        <dbReference type="ARBA" id="ARBA00022617"/>
    </source>
</evidence>
<protein>
    <submittedName>
        <fullName evidence="6">C-type cytochrome</fullName>
    </submittedName>
</protein>
<sequence>MQYSLVFFLSVSLAFAGDFMTQMEYAKMLYENPRGIGCVHCHGPKGEGKVLARFKEKGKEKEIVAPSLHGLSKERFAKGILASKSVMPTYFLTNDEIESLYYFVTNIQNNDKGK</sequence>
<reference evidence="6 7" key="3">
    <citation type="submission" date="2021-02" db="EMBL/GenBank/DDBJ databases">
        <authorList>
            <person name="Merkel A.Y."/>
        </authorList>
    </citation>
    <scope>NUCLEOTIDE SEQUENCE [LARGE SCALE GENOMIC DNA]</scope>
    <source>
        <strain evidence="6 7">T05b</strain>
    </source>
</reference>
<accession>A0ABS2WT54</accession>
<feature type="signal peptide" evidence="4">
    <location>
        <begin position="1"/>
        <end position="16"/>
    </location>
</feature>
<dbReference type="Pfam" id="PF00034">
    <property type="entry name" value="Cytochrom_C"/>
    <property type="match status" value="1"/>
</dbReference>
<dbReference type="EMBL" id="JAFHKK010000017">
    <property type="protein sequence ID" value="MBN2964775.1"/>
    <property type="molecule type" value="Genomic_DNA"/>
</dbReference>
<keyword evidence="4" id="KW-0732">Signal</keyword>
<organism evidence="6 7">
    <name type="scientific">Sulfurospirillum tamanense</name>
    <dbReference type="NCBI Taxonomy" id="2813362"/>
    <lineage>
        <taxon>Bacteria</taxon>
        <taxon>Pseudomonadati</taxon>
        <taxon>Campylobacterota</taxon>
        <taxon>Epsilonproteobacteria</taxon>
        <taxon>Campylobacterales</taxon>
        <taxon>Sulfurospirillaceae</taxon>
        <taxon>Sulfurospirillum</taxon>
    </lineage>
</organism>
<keyword evidence="7" id="KW-1185">Reference proteome</keyword>
<keyword evidence="1" id="KW-0349">Heme</keyword>
<reference evidence="7" key="2">
    <citation type="submission" date="2021-02" db="EMBL/GenBank/DDBJ databases">
        <title>Sulfurospirillum tamanensis sp. nov.</title>
        <authorList>
            <person name="Merkel A.Y."/>
        </authorList>
    </citation>
    <scope>NUCLEOTIDE SEQUENCE [LARGE SCALE GENOMIC DNA]</scope>
    <source>
        <strain evidence="7">T05b</strain>
    </source>
</reference>
<dbReference type="InterPro" id="IPR009056">
    <property type="entry name" value="Cyt_c-like_dom"/>
</dbReference>
<keyword evidence="3" id="KW-0408">Iron</keyword>
<evidence type="ECO:0000313" key="6">
    <source>
        <dbReference type="EMBL" id="MBN2964775.1"/>
    </source>
</evidence>
<comment type="caution">
    <text evidence="6">The sequence shown here is derived from an EMBL/GenBank/DDBJ whole genome shotgun (WGS) entry which is preliminary data.</text>
</comment>
<gene>
    <name evidence="6" type="ORF">JWV37_08275</name>
</gene>
<evidence type="ECO:0000256" key="4">
    <source>
        <dbReference type="SAM" id="SignalP"/>
    </source>
</evidence>
<dbReference type="Gene3D" id="1.10.760.10">
    <property type="entry name" value="Cytochrome c-like domain"/>
    <property type="match status" value="1"/>
</dbReference>
<dbReference type="SUPFAM" id="SSF46626">
    <property type="entry name" value="Cytochrome c"/>
    <property type="match status" value="1"/>
</dbReference>
<dbReference type="Proteomes" id="UP000703590">
    <property type="component" value="Unassembled WGS sequence"/>
</dbReference>
<reference evidence="6 7" key="1">
    <citation type="submission" date="2021-02" db="EMBL/GenBank/DDBJ databases">
        <title>Sulfurospirillum tamanensis sp. nov.</title>
        <authorList>
            <person name="Frolova A."/>
            <person name="Merkel A."/>
            <person name="Slobodkin A."/>
        </authorList>
    </citation>
    <scope>NUCLEOTIDE SEQUENCE [LARGE SCALE GENOMIC DNA]</scope>
    <source>
        <strain evidence="6 7">T05b</strain>
    </source>
</reference>
<feature type="domain" description="Cytochrome c" evidence="5">
    <location>
        <begin position="29"/>
        <end position="106"/>
    </location>
</feature>
<evidence type="ECO:0000259" key="5">
    <source>
        <dbReference type="Pfam" id="PF00034"/>
    </source>
</evidence>
<evidence type="ECO:0000313" key="7">
    <source>
        <dbReference type="Proteomes" id="UP000703590"/>
    </source>
</evidence>